<protein>
    <submittedName>
        <fullName evidence="1">Uncharacterized protein</fullName>
    </submittedName>
</protein>
<gene>
    <name evidence="1" type="ORF">AGLY_003307</name>
</gene>
<organism evidence="1 2">
    <name type="scientific">Aphis glycines</name>
    <name type="common">Soybean aphid</name>
    <dbReference type="NCBI Taxonomy" id="307491"/>
    <lineage>
        <taxon>Eukaryota</taxon>
        <taxon>Metazoa</taxon>
        <taxon>Ecdysozoa</taxon>
        <taxon>Arthropoda</taxon>
        <taxon>Hexapoda</taxon>
        <taxon>Insecta</taxon>
        <taxon>Pterygota</taxon>
        <taxon>Neoptera</taxon>
        <taxon>Paraneoptera</taxon>
        <taxon>Hemiptera</taxon>
        <taxon>Sternorrhyncha</taxon>
        <taxon>Aphidomorpha</taxon>
        <taxon>Aphidoidea</taxon>
        <taxon>Aphididae</taxon>
        <taxon>Aphidini</taxon>
        <taxon>Aphis</taxon>
        <taxon>Aphis</taxon>
    </lineage>
</organism>
<name>A0A6G0U2I7_APHGL</name>
<dbReference type="EMBL" id="VYZN01000010">
    <property type="protein sequence ID" value="KAE9542446.1"/>
    <property type="molecule type" value="Genomic_DNA"/>
</dbReference>
<proteinExistence type="predicted"/>
<evidence type="ECO:0000313" key="2">
    <source>
        <dbReference type="Proteomes" id="UP000475862"/>
    </source>
</evidence>
<sequence>MSLSHLFDSRTRTRSVISDGWQNNWTDRGGRLPPFRTKLQRRGRNWQVDLREDPRTPTHLRRRWCVMIPLLRIKSDQDNSSVETRNISNRISRRTSIPNSPTLVVTDQGTYTPCREREDKGKEFSIEICDFENISSVDQDIVPVNIFPSEERKIGSDSHFTDITADTQCDTGVKTFSMYTPTNVTPLGVGYPGVNILCPEKFWEQLFTGPPVASLFGSENLRRRNL</sequence>
<evidence type="ECO:0000313" key="1">
    <source>
        <dbReference type="EMBL" id="KAE9542446.1"/>
    </source>
</evidence>
<reference evidence="1 2" key="1">
    <citation type="submission" date="2019-08" db="EMBL/GenBank/DDBJ databases">
        <title>The genome of the soybean aphid Biotype 1, its phylome, world population structure and adaptation to the North American continent.</title>
        <authorList>
            <person name="Giordano R."/>
            <person name="Donthu R.K."/>
            <person name="Hernandez A.G."/>
            <person name="Wright C.L."/>
            <person name="Zimin A.V."/>
        </authorList>
    </citation>
    <scope>NUCLEOTIDE SEQUENCE [LARGE SCALE GENOMIC DNA]</scope>
    <source>
        <tissue evidence="1">Whole aphids</tissue>
    </source>
</reference>
<keyword evidence="2" id="KW-1185">Reference proteome</keyword>
<dbReference type="AlphaFoldDB" id="A0A6G0U2I7"/>
<dbReference type="Proteomes" id="UP000475862">
    <property type="component" value="Unassembled WGS sequence"/>
</dbReference>
<accession>A0A6G0U2I7</accession>
<comment type="caution">
    <text evidence="1">The sequence shown here is derived from an EMBL/GenBank/DDBJ whole genome shotgun (WGS) entry which is preliminary data.</text>
</comment>